<dbReference type="InterPro" id="IPR019927">
    <property type="entry name" value="Ribosomal_uL3_bac/org-type"/>
</dbReference>
<comment type="similarity">
    <text evidence="1 7 8">Belongs to the universal ribosomal protein uL3 family.</text>
</comment>
<dbReference type="Gene3D" id="2.40.30.10">
    <property type="entry name" value="Translation factors"/>
    <property type="match status" value="1"/>
</dbReference>
<comment type="function">
    <text evidence="7 9">One of the primary rRNA binding proteins, it binds directly near the 3'-end of the 23S rRNA, where it nucleates assembly of the 50S subunit.</text>
</comment>
<proteinExistence type="inferred from homology"/>
<accession>A0ABY3PQC0</accession>
<evidence type="ECO:0000256" key="8">
    <source>
        <dbReference type="RuleBase" id="RU003905"/>
    </source>
</evidence>
<dbReference type="InterPro" id="IPR019926">
    <property type="entry name" value="Ribosomal_uL3_CS"/>
</dbReference>
<evidence type="ECO:0000256" key="9">
    <source>
        <dbReference type="RuleBase" id="RU003906"/>
    </source>
</evidence>
<dbReference type="HAMAP" id="MF_01325_B">
    <property type="entry name" value="Ribosomal_uL3_B"/>
    <property type="match status" value="1"/>
</dbReference>
<keyword evidence="3 7" id="KW-0694">RNA-binding</keyword>
<evidence type="ECO:0000256" key="10">
    <source>
        <dbReference type="SAM" id="MobiDB-lite"/>
    </source>
</evidence>
<keyword evidence="4 7" id="KW-0689">Ribosomal protein</keyword>
<dbReference type="PROSITE" id="PS00474">
    <property type="entry name" value="RIBOSOMAL_L3"/>
    <property type="match status" value="1"/>
</dbReference>
<evidence type="ECO:0000256" key="2">
    <source>
        <dbReference type="ARBA" id="ARBA00022730"/>
    </source>
</evidence>
<comment type="subunit">
    <text evidence="7 9">Part of the 50S ribosomal subunit. Forms a cluster with proteins L14 and L19.</text>
</comment>
<evidence type="ECO:0000313" key="12">
    <source>
        <dbReference type="Proteomes" id="UP001054846"/>
    </source>
</evidence>
<dbReference type="InterPro" id="IPR009000">
    <property type="entry name" value="Transl_B-barrel_sf"/>
</dbReference>
<evidence type="ECO:0000256" key="3">
    <source>
        <dbReference type="ARBA" id="ARBA00022884"/>
    </source>
</evidence>
<reference evidence="11 12" key="1">
    <citation type="journal article" date="2021" name="Genome Biol. Evol.">
        <title>Complete Genome Sequencing of a Novel Gloeobacter Species from a Waterfall Cave in Mexico.</title>
        <authorList>
            <person name="Saw J.H."/>
            <person name="Cardona T."/>
            <person name="Montejano G."/>
        </authorList>
    </citation>
    <scope>NUCLEOTIDE SEQUENCE [LARGE SCALE GENOMIC DNA]</scope>
    <source>
        <strain evidence="11">MG652769</strain>
    </source>
</reference>
<dbReference type="Gene3D" id="3.30.160.810">
    <property type="match status" value="1"/>
</dbReference>
<keyword evidence="12" id="KW-1185">Reference proteome</keyword>
<dbReference type="EMBL" id="CP063845">
    <property type="protein sequence ID" value="UFP95617.1"/>
    <property type="molecule type" value="Genomic_DNA"/>
</dbReference>
<name>A0ABY3PQC0_9CYAN</name>
<gene>
    <name evidence="7" type="primary">rplC</name>
    <name evidence="7" type="synonym">rpl3</name>
    <name evidence="11" type="ORF">ISF26_05070</name>
</gene>
<dbReference type="NCBIfam" id="TIGR03625">
    <property type="entry name" value="L3_bact"/>
    <property type="match status" value="1"/>
</dbReference>
<dbReference type="Proteomes" id="UP001054846">
    <property type="component" value="Chromosome"/>
</dbReference>
<evidence type="ECO:0000256" key="1">
    <source>
        <dbReference type="ARBA" id="ARBA00006540"/>
    </source>
</evidence>
<evidence type="ECO:0000313" key="11">
    <source>
        <dbReference type="EMBL" id="UFP95617.1"/>
    </source>
</evidence>
<dbReference type="GO" id="GO:0005840">
    <property type="term" value="C:ribosome"/>
    <property type="evidence" value="ECO:0007669"/>
    <property type="project" value="UniProtKB-KW"/>
</dbReference>
<evidence type="ECO:0000256" key="5">
    <source>
        <dbReference type="ARBA" id="ARBA00023274"/>
    </source>
</evidence>
<dbReference type="PANTHER" id="PTHR11229">
    <property type="entry name" value="50S RIBOSOMAL PROTEIN L3"/>
    <property type="match status" value="1"/>
</dbReference>
<dbReference type="InterPro" id="IPR000597">
    <property type="entry name" value="Ribosomal_uL3"/>
</dbReference>
<keyword evidence="5 7" id="KW-0687">Ribonucleoprotein</keyword>
<dbReference type="Pfam" id="PF00297">
    <property type="entry name" value="Ribosomal_L3"/>
    <property type="match status" value="1"/>
</dbReference>
<organism evidence="11 12">
    <name type="scientific">Gloeobacter morelensis MG652769</name>
    <dbReference type="NCBI Taxonomy" id="2781736"/>
    <lineage>
        <taxon>Bacteria</taxon>
        <taxon>Bacillati</taxon>
        <taxon>Cyanobacteriota</taxon>
        <taxon>Cyanophyceae</taxon>
        <taxon>Gloeobacterales</taxon>
        <taxon>Gloeobacteraceae</taxon>
        <taxon>Gloeobacter</taxon>
        <taxon>Gloeobacter morelensis</taxon>
    </lineage>
</organism>
<keyword evidence="2 7" id="KW-0699">rRNA-binding</keyword>
<evidence type="ECO:0000256" key="6">
    <source>
        <dbReference type="ARBA" id="ARBA00035243"/>
    </source>
</evidence>
<dbReference type="RefSeq" id="WP_011140089.1">
    <property type="nucleotide sequence ID" value="NZ_CP063845.1"/>
</dbReference>
<feature type="region of interest" description="Disordered" evidence="10">
    <location>
        <begin position="134"/>
        <end position="166"/>
    </location>
</feature>
<evidence type="ECO:0000256" key="7">
    <source>
        <dbReference type="HAMAP-Rule" id="MF_01325"/>
    </source>
</evidence>
<protein>
    <recommendedName>
        <fullName evidence="6 7">Large ribosomal subunit protein uL3</fullName>
    </recommendedName>
</protein>
<evidence type="ECO:0000256" key="4">
    <source>
        <dbReference type="ARBA" id="ARBA00022980"/>
    </source>
</evidence>
<dbReference type="SUPFAM" id="SSF50447">
    <property type="entry name" value="Translation proteins"/>
    <property type="match status" value="1"/>
</dbReference>
<dbReference type="PANTHER" id="PTHR11229:SF16">
    <property type="entry name" value="LARGE RIBOSOMAL SUBUNIT PROTEIN UL3C"/>
    <property type="match status" value="1"/>
</dbReference>
<sequence>MSLGILGRKLGMTQIFDEEGRAIPVTVVEAGPCPVTQVKSEATDGYTAVQLGFGTAREKVLTRPEVGHCKKAGLEAPVRHLREFRLPDSSQYTPGQQITVDLFAAGQLVDVVGTSIGKGFAGGQKRHHFGRGPMAHGSKNHRAPGSIGAGTTPGRVFPGKRMPGRMGNERVTVRKLTVVRVIPERNVILIQGGLPGVEGGLLMISPAKSVGRAKG</sequence>